<dbReference type="AlphaFoldDB" id="A0A4R1J872"/>
<keyword evidence="2" id="KW-1185">Reference proteome</keyword>
<gene>
    <name evidence="1" type="ORF">EV690_3235</name>
</gene>
<protein>
    <submittedName>
        <fullName evidence="1">Uncharacterized protein</fullName>
    </submittedName>
</protein>
<comment type="caution">
    <text evidence="1">The sequence shown here is derived from an EMBL/GenBank/DDBJ whole genome shotgun (WGS) entry which is preliminary data.</text>
</comment>
<sequence>MGLQEKKLMRSIEEEHVVEFKNDVKQALAADIDVSFDWDSFTSADEIKFVPTYALHRVRSAFQTLAADPDAKEEIIAQIKTLHIKNLTDNAEENKNMSIADGVFSIEVGFGGNHNCVFNDLAIREYLENNL</sequence>
<name>A0A4R1J872_9GAMM</name>
<dbReference type="RefSeq" id="WP_131913985.1">
    <property type="nucleotide sequence ID" value="NZ_OU594967.1"/>
</dbReference>
<dbReference type="EMBL" id="SMGD01000017">
    <property type="protein sequence ID" value="TCK46650.1"/>
    <property type="molecule type" value="Genomic_DNA"/>
</dbReference>
<organism evidence="1 2">
    <name type="scientific">Celerinatantimonas diazotrophica</name>
    <dbReference type="NCBI Taxonomy" id="412034"/>
    <lineage>
        <taxon>Bacteria</taxon>
        <taxon>Pseudomonadati</taxon>
        <taxon>Pseudomonadota</taxon>
        <taxon>Gammaproteobacteria</taxon>
        <taxon>Celerinatantimonadaceae</taxon>
        <taxon>Celerinatantimonas</taxon>
    </lineage>
</organism>
<evidence type="ECO:0000313" key="1">
    <source>
        <dbReference type="EMBL" id="TCK46650.1"/>
    </source>
</evidence>
<proteinExistence type="predicted"/>
<accession>A0A4R1J872</accession>
<reference evidence="1 2" key="1">
    <citation type="submission" date="2019-03" db="EMBL/GenBank/DDBJ databases">
        <title>Genomic Encyclopedia of Type Strains, Phase IV (KMG-IV): sequencing the most valuable type-strain genomes for metagenomic binning, comparative biology and taxonomic classification.</title>
        <authorList>
            <person name="Goeker M."/>
        </authorList>
    </citation>
    <scope>NUCLEOTIDE SEQUENCE [LARGE SCALE GENOMIC DNA]</scope>
    <source>
        <strain evidence="1 2">DSM 18577</strain>
    </source>
</reference>
<dbReference type="OrthoDB" id="4194926at2"/>
<evidence type="ECO:0000313" key="2">
    <source>
        <dbReference type="Proteomes" id="UP000295565"/>
    </source>
</evidence>
<dbReference type="Proteomes" id="UP000295565">
    <property type="component" value="Unassembled WGS sequence"/>
</dbReference>